<proteinExistence type="predicted"/>
<dbReference type="Proteomes" id="UP000821853">
    <property type="component" value="Chromosome 1"/>
</dbReference>
<evidence type="ECO:0000313" key="2">
    <source>
        <dbReference type="EMBL" id="KAH9359536.1"/>
    </source>
</evidence>
<accession>A0A9J6FAK8</accession>
<reference evidence="2 3" key="1">
    <citation type="journal article" date="2020" name="Cell">
        <title>Large-Scale Comparative Analyses of Tick Genomes Elucidate Their Genetic Diversity and Vector Capacities.</title>
        <authorList>
            <consortium name="Tick Genome and Microbiome Consortium (TIGMIC)"/>
            <person name="Jia N."/>
            <person name="Wang J."/>
            <person name="Shi W."/>
            <person name="Du L."/>
            <person name="Sun Y."/>
            <person name="Zhan W."/>
            <person name="Jiang J.F."/>
            <person name="Wang Q."/>
            <person name="Zhang B."/>
            <person name="Ji P."/>
            <person name="Bell-Sakyi L."/>
            <person name="Cui X.M."/>
            <person name="Yuan T.T."/>
            <person name="Jiang B.G."/>
            <person name="Yang W.F."/>
            <person name="Lam T.T."/>
            <person name="Chang Q.C."/>
            <person name="Ding S.J."/>
            <person name="Wang X.J."/>
            <person name="Zhu J.G."/>
            <person name="Ruan X.D."/>
            <person name="Zhao L."/>
            <person name="Wei J.T."/>
            <person name="Ye R.Z."/>
            <person name="Que T.C."/>
            <person name="Du C.H."/>
            <person name="Zhou Y.H."/>
            <person name="Cheng J.X."/>
            <person name="Dai P.F."/>
            <person name="Guo W.B."/>
            <person name="Han X.H."/>
            <person name="Huang E.J."/>
            <person name="Li L.F."/>
            <person name="Wei W."/>
            <person name="Gao Y.C."/>
            <person name="Liu J.Z."/>
            <person name="Shao H.Z."/>
            <person name="Wang X."/>
            <person name="Wang C.C."/>
            <person name="Yang T.C."/>
            <person name="Huo Q.B."/>
            <person name="Li W."/>
            <person name="Chen H.Y."/>
            <person name="Chen S.E."/>
            <person name="Zhou L.G."/>
            <person name="Ni X.B."/>
            <person name="Tian J.H."/>
            <person name="Sheng Y."/>
            <person name="Liu T."/>
            <person name="Pan Y.S."/>
            <person name="Xia L.Y."/>
            <person name="Li J."/>
            <person name="Zhao F."/>
            <person name="Cao W.C."/>
        </authorList>
    </citation>
    <scope>NUCLEOTIDE SEQUENCE [LARGE SCALE GENOMIC DNA]</scope>
    <source>
        <strain evidence="2">HaeL-2018</strain>
    </source>
</reference>
<feature type="compositionally biased region" description="Basic residues" evidence="1">
    <location>
        <begin position="49"/>
        <end position="67"/>
    </location>
</feature>
<dbReference type="AlphaFoldDB" id="A0A9J6FAK8"/>
<dbReference type="EMBL" id="JABSTR010000001">
    <property type="protein sequence ID" value="KAH9359536.1"/>
    <property type="molecule type" value="Genomic_DNA"/>
</dbReference>
<organism evidence="2 3">
    <name type="scientific">Haemaphysalis longicornis</name>
    <name type="common">Bush tick</name>
    <dbReference type="NCBI Taxonomy" id="44386"/>
    <lineage>
        <taxon>Eukaryota</taxon>
        <taxon>Metazoa</taxon>
        <taxon>Ecdysozoa</taxon>
        <taxon>Arthropoda</taxon>
        <taxon>Chelicerata</taxon>
        <taxon>Arachnida</taxon>
        <taxon>Acari</taxon>
        <taxon>Parasitiformes</taxon>
        <taxon>Ixodida</taxon>
        <taxon>Ixodoidea</taxon>
        <taxon>Ixodidae</taxon>
        <taxon>Haemaphysalinae</taxon>
        <taxon>Haemaphysalis</taxon>
    </lineage>
</organism>
<name>A0A9J6FAK8_HAELO</name>
<gene>
    <name evidence="2" type="ORF">HPB48_007157</name>
</gene>
<evidence type="ECO:0000313" key="3">
    <source>
        <dbReference type="Proteomes" id="UP000821853"/>
    </source>
</evidence>
<feature type="region of interest" description="Disordered" evidence="1">
    <location>
        <begin position="1"/>
        <end position="88"/>
    </location>
</feature>
<dbReference type="VEuPathDB" id="VectorBase:HLOH_064307"/>
<protein>
    <submittedName>
        <fullName evidence="2">Uncharacterized protein</fullName>
    </submittedName>
</protein>
<keyword evidence="3" id="KW-1185">Reference proteome</keyword>
<sequence>MLWAFPHGSLSDISSPQRRRRRLGQPSAWRIKKAEARRGHVQAAGGHGLLRRVSRGKWLLRRKHRSGPKAPSLTPNAHLPEQPGQLPP</sequence>
<comment type="caution">
    <text evidence="2">The sequence shown here is derived from an EMBL/GenBank/DDBJ whole genome shotgun (WGS) entry which is preliminary data.</text>
</comment>
<evidence type="ECO:0000256" key="1">
    <source>
        <dbReference type="SAM" id="MobiDB-lite"/>
    </source>
</evidence>